<dbReference type="RefSeq" id="WP_111501221.1">
    <property type="nucleotide sequence ID" value="NZ_QKYN01000053.1"/>
</dbReference>
<gene>
    <name evidence="1" type="ORF">DN069_13630</name>
</gene>
<sequence length="201" mass="21900">MDIEPITAGSACIFAAGSSIRLAYEWDARLGVETNVSNAHAAVTGALNEESDGVLVTLPGTADATVNALALATGDLLLGLLTVETGRSRAELRARIPRSDWRMVLGGQVLYPLAFSSCYGPDSSRYTFGRPGSFVMFQPQRAFASRHDPSVGKISDRARERIREAHRAAGRPFDLRLTLSPFECHKVVKPQHLGEHPVVWW</sequence>
<organism evidence="1 2">
    <name type="scientific">Streptacidiphilus pinicola</name>
    <dbReference type="NCBI Taxonomy" id="2219663"/>
    <lineage>
        <taxon>Bacteria</taxon>
        <taxon>Bacillati</taxon>
        <taxon>Actinomycetota</taxon>
        <taxon>Actinomycetes</taxon>
        <taxon>Kitasatosporales</taxon>
        <taxon>Streptomycetaceae</taxon>
        <taxon>Streptacidiphilus</taxon>
    </lineage>
</organism>
<name>A0A2X0KDK6_9ACTN</name>
<reference evidence="1 2" key="1">
    <citation type="submission" date="2018-06" db="EMBL/GenBank/DDBJ databases">
        <title>Streptacidiphilus pinicola sp. nov., isolated from pine grove soil.</title>
        <authorList>
            <person name="Roh S.G."/>
            <person name="Park S."/>
            <person name="Kim M.-K."/>
            <person name="Yun B.-R."/>
            <person name="Park J."/>
            <person name="Kim M.J."/>
            <person name="Kim Y.S."/>
            <person name="Kim S.B."/>
        </authorList>
    </citation>
    <scope>NUCLEOTIDE SEQUENCE [LARGE SCALE GENOMIC DNA]</scope>
    <source>
        <strain evidence="1 2">MMS16-CNU450</strain>
    </source>
</reference>
<dbReference type="AlphaFoldDB" id="A0A2X0KDK6"/>
<accession>A0A2X0KDK6</accession>
<dbReference type="OrthoDB" id="5800908at2"/>
<proteinExistence type="predicted"/>
<evidence type="ECO:0000313" key="2">
    <source>
        <dbReference type="Proteomes" id="UP000248889"/>
    </source>
</evidence>
<evidence type="ECO:0000313" key="1">
    <source>
        <dbReference type="EMBL" id="RAG85000.1"/>
    </source>
</evidence>
<dbReference type="EMBL" id="QKYN01000053">
    <property type="protein sequence ID" value="RAG85000.1"/>
    <property type="molecule type" value="Genomic_DNA"/>
</dbReference>
<comment type="caution">
    <text evidence="1">The sequence shown here is derived from an EMBL/GenBank/DDBJ whole genome shotgun (WGS) entry which is preliminary data.</text>
</comment>
<protein>
    <submittedName>
        <fullName evidence="1">Uncharacterized protein</fullName>
    </submittedName>
</protein>
<keyword evidence="2" id="KW-1185">Reference proteome</keyword>
<dbReference type="Proteomes" id="UP000248889">
    <property type="component" value="Unassembled WGS sequence"/>
</dbReference>